<organism evidence="1 2">
    <name type="scientific">Massilia antarctica</name>
    <dbReference type="NCBI Taxonomy" id="2765360"/>
    <lineage>
        <taxon>Bacteria</taxon>
        <taxon>Pseudomonadati</taxon>
        <taxon>Pseudomonadota</taxon>
        <taxon>Betaproteobacteria</taxon>
        <taxon>Burkholderiales</taxon>
        <taxon>Oxalobacteraceae</taxon>
        <taxon>Telluria group</taxon>
        <taxon>Massilia</taxon>
    </lineage>
</organism>
<sequence>MMFWNIDIGQGVVVFDDISFLPDAFDAAQHADYLKEDLLQIVYGHDLVLDVGWTPSFDEHGYFLLMLVRDGNWDEPVERAEFTEVVSLKQRIAGIAGELANRV</sequence>
<keyword evidence="2" id="KW-1185">Reference proteome</keyword>
<dbReference type="RefSeq" id="WP_206089757.1">
    <property type="nucleotide sequence ID" value="NZ_CP065053.1"/>
</dbReference>
<accession>A0AA49A902</accession>
<dbReference type="EMBL" id="CP065053">
    <property type="protein sequence ID" value="QPI50195.1"/>
    <property type="molecule type" value="Genomic_DNA"/>
</dbReference>
<name>A0AA49A902_9BURK</name>
<gene>
    <name evidence="1" type="ORF">IV454_00700</name>
</gene>
<evidence type="ECO:0000313" key="1">
    <source>
        <dbReference type="EMBL" id="QPI50195.1"/>
    </source>
</evidence>
<proteinExistence type="predicted"/>
<reference evidence="1 2" key="1">
    <citation type="submission" date="2020-11" db="EMBL/GenBank/DDBJ databases">
        <authorList>
            <person name="Sun Q."/>
        </authorList>
    </citation>
    <scope>NUCLEOTIDE SEQUENCE [LARGE SCALE GENOMIC DNA]</scope>
    <source>
        <strain evidence="1 2">P8398</strain>
    </source>
</reference>
<evidence type="ECO:0000313" key="2">
    <source>
        <dbReference type="Proteomes" id="UP000662888"/>
    </source>
</evidence>
<protein>
    <submittedName>
        <fullName evidence="1">Uncharacterized protein</fullName>
    </submittedName>
</protein>
<dbReference type="Proteomes" id="UP000662888">
    <property type="component" value="Chromosome"/>
</dbReference>